<reference evidence="1 2" key="2">
    <citation type="journal article" date="2022" name="Mol. Ecol. Resour.">
        <title>The genomes of chicory, endive, great burdock and yacon provide insights into Asteraceae paleo-polyploidization history and plant inulin production.</title>
        <authorList>
            <person name="Fan W."/>
            <person name="Wang S."/>
            <person name="Wang H."/>
            <person name="Wang A."/>
            <person name="Jiang F."/>
            <person name="Liu H."/>
            <person name="Zhao H."/>
            <person name="Xu D."/>
            <person name="Zhang Y."/>
        </authorList>
    </citation>
    <scope>NUCLEOTIDE SEQUENCE [LARGE SCALE GENOMIC DNA]</scope>
    <source>
        <strain evidence="2">cv. Punajuju</strain>
        <tissue evidence="1">Leaves</tissue>
    </source>
</reference>
<evidence type="ECO:0000313" key="2">
    <source>
        <dbReference type="Proteomes" id="UP001055811"/>
    </source>
</evidence>
<proteinExistence type="predicted"/>
<dbReference type="Proteomes" id="UP001055811">
    <property type="component" value="Linkage Group LG06"/>
</dbReference>
<evidence type="ECO:0000313" key="1">
    <source>
        <dbReference type="EMBL" id="KAI3722882.1"/>
    </source>
</evidence>
<organism evidence="1 2">
    <name type="scientific">Cichorium intybus</name>
    <name type="common">Chicory</name>
    <dbReference type="NCBI Taxonomy" id="13427"/>
    <lineage>
        <taxon>Eukaryota</taxon>
        <taxon>Viridiplantae</taxon>
        <taxon>Streptophyta</taxon>
        <taxon>Embryophyta</taxon>
        <taxon>Tracheophyta</taxon>
        <taxon>Spermatophyta</taxon>
        <taxon>Magnoliopsida</taxon>
        <taxon>eudicotyledons</taxon>
        <taxon>Gunneridae</taxon>
        <taxon>Pentapetalae</taxon>
        <taxon>asterids</taxon>
        <taxon>campanulids</taxon>
        <taxon>Asterales</taxon>
        <taxon>Asteraceae</taxon>
        <taxon>Cichorioideae</taxon>
        <taxon>Cichorieae</taxon>
        <taxon>Cichoriinae</taxon>
        <taxon>Cichorium</taxon>
    </lineage>
</organism>
<comment type="caution">
    <text evidence="1">The sequence shown here is derived from an EMBL/GenBank/DDBJ whole genome shotgun (WGS) entry which is preliminary data.</text>
</comment>
<reference evidence="2" key="1">
    <citation type="journal article" date="2022" name="Mol. Ecol. Resour.">
        <title>The genomes of chicory, endive, great burdock and yacon provide insights into Asteraceae palaeo-polyploidization history and plant inulin production.</title>
        <authorList>
            <person name="Fan W."/>
            <person name="Wang S."/>
            <person name="Wang H."/>
            <person name="Wang A."/>
            <person name="Jiang F."/>
            <person name="Liu H."/>
            <person name="Zhao H."/>
            <person name="Xu D."/>
            <person name="Zhang Y."/>
        </authorList>
    </citation>
    <scope>NUCLEOTIDE SEQUENCE [LARGE SCALE GENOMIC DNA]</scope>
    <source>
        <strain evidence="2">cv. Punajuju</strain>
    </source>
</reference>
<sequence length="329" mass="37230">MEEDDWDEGEINGDDEAHESRKVPEKDNHDKNLDGEDRDRIAEDGHVENSRINQDPNRIEVHSEANNEIPIRPPVQTGVPMGDKRQCHTLEVQSSNECDIHNNLYPDTLKDLNKNKEDGGVGDLDNPTHSPSPLDGIDLDFNRNMGNQAHSRKVVLSSCPGEGEIEAEYNQEDAEIDEDRSVHDRSVGSQPFIDFDGADSSQSFDLNSEPMERCDWFDIEEEVLRCGKSKKSKNKDKKSKRLENVKYCTFPITMKSKDVLKAKAYKKNKKADQSHTNHSSPNKSESSINISEEILKTKNLGSEVGFQMEGFDEMLRNEIEGEGVTRKQS</sequence>
<protein>
    <submittedName>
        <fullName evidence="1">Uncharacterized protein</fullName>
    </submittedName>
</protein>
<gene>
    <name evidence="1" type="ORF">L2E82_34051</name>
</gene>
<keyword evidence="2" id="KW-1185">Reference proteome</keyword>
<dbReference type="EMBL" id="CM042014">
    <property type="protein sequence ID" value="KAI3722882.1"/>
    <property type="molecule type" value="Genomic_DNA"/>
</dbReference>
<name>A0ACB9BLH3_CICIN</name>
<accession>A0ACB9BLH3</accession>